<name>A0A9N9D2W9_9GLOM</name>
<dbReference type="InterPro" id="IPR000210">
    <property type="entry name" value="BTB/POZ_dom"/>
</dbReference>
<dbReference type="Gene3D" id="3.30.710.10">
    <property type="entry name" value="Potassium Channel Kv1.1, Chain A"/>
    <property type="match status" value="1"/>
</dbReference>
<dbReference type="SUPFAM" id="SSF54695">
    <property type="entry name" value="POZ domain"/>
    <property type="match status" value="1"/>
</dbReference>
<dbReference type="Proteomes" id="UP000789342">
    <property type="component" value="Unassembled WGS sequence"/>
</dbReference>
<protein>
    <submittedName>
        <fullName evidence="2">2684_t:CDS:1</fullName>
    </submittedName>
</protein>
<dbReference type="SMART" id="SM00225">
    <property type="entry name" value="BTB"/>
    <property type="match status" value="1"/>
</dbReference>
<comment type="caution">
    <text evidence="2">The sequence shown here is derived from an EMBL/GenBank/DDBJ whole genome shotgun (WGS) entry which is preliminary data.</text>
</comment>
<proteinExistence type="predicted"/>
<feature type="domain" description="BTB" evidence="1">
    <location>
        <begin position="14"/>
        <end position="92"/>
    </location>
</feature>
<evidence type="ECO:0000259" key="1">
    <source>
        <dbReference type="PROSITE" id="PS50097"/>
    </source>
</evidence>
<evidence type="ECO:0000313" key="2">
    <source>
        <dbReference type="EMBL" id="CAG8625684.1"/>
    </source>
</evidence>
<gene>
    <name evidence="2" type="ORF">AMORRO_LOCUS8860</name>
</gene>
<reference evidence="2" key="1">
    <citation type="submission" date="2021-06" db="EMBL/GenBank/DDBJ databases">
        <authorList>
            <person name="Kallberg Y."/>
            <person name="Tangrot J."/>
            <person name="Rosling A."/>
        </authorList>
    </citation>
    <scope>NUCLEOTIDE SEQUENCE</scope>
    <source>
        <strain evidence="2">CL551</strain>
    </source>
</reference>
<dbReference type="AlphaFoldDB" id="A0A9N9D2W9"/>
<dbReference type="Pfam" id="PF00651">
    <property type="entry name" value="BTB"/>
    <property type="match status" value="1"/>
</dbReference>
<dbReference type="EMBL" id="CAJVPV010008025">
    <property type="protein sequence ID" value="CAG8625684.1"/>
    <property type="molecule type" value="Genomic_DNA"/>
</dbReference>
<dbReference type="PROSITE" id="PS50097">
    <property type="entry name" value="BTB"/>
    <property type="match status" value="1"/>
</dbReference>
<dbReference type="InterPro" id="IPR011333">
    <property type="entry name" value="SKP1/BTB/POZ_sf"/>
</dbReference>
<organism evidence="2 3">
    <name type="scientific">Acaulospora morrowiae</name>
    <dbReference type="NCBI Taxonomy" id="94023"/>
    <lineage>
        <taxon>Eukaryota</taxon>
        <taxon>Fungi</taxon>
        <taxon>Fungi incertae sedis</taxon>
        <taxon>Mucoromycota</taxon>
        <taxon>Glomeromycotina</taxon>
        <taxon>Glomeromycetes</taxon>
        <taxon>Diversisporales</taxon>
        <taxon>Acaulosporaceae</taxon>
        <taxon>Acaulospora</taxon>
    </lineage>
</organism>
<evidence type="ECO:0000313" key="3">
    <source>
        <dbReference type="Proteomes" id="UP000789342"/>
    </source>
</evidence>
<sequence>MTEKNSIHYYSDTGDVILQAENTHFLVHKLNLSFASEFFNDLFTHGTPGSSTEAAVKTDSIVSSTETSSEIPIIMLNDENAKTIEDVLSFIYPNTFIRITWENVEEMLRLADKFFITKLTKTCESFLENDYNRNYLLSFQLADRYRLRKVFKESSKLVLDGMEEYRYSEHFQELSINTRMKMLDSGFRYYSGFGLLEQNNEMKKQLVVVQNTNRYFQDIFKSLNIYPQPRPSAFWEKFKSKIGDLEGRNSHISNGVQKFLGKFEPLEIISDGKMYLFIELD</sequence>
<accession>A0A9N9D2W9</accession>
<keyword evidence="3" id="KW-1185">Reference proteome</keyword>
<dbReference type="PANTHER" id="PTHR45632">
    <property type="entry name" value="LD33804P"/>
    <property type="match status" value="1"/>
</dbReference>
<dbReference type="OrthoDB" id="3027208at2759"/>